<protein>
    <submittedName>
        <fullName evidence="1">Uncharacterized protein</fullName>
    </submittedName>
</protein>
<comment type="caution">
    <text evidence="1">The sequence shown here is derived from an EMBL/GenBank/DDBJ whole genome shotgun (WGS) entry which is preliminary data.</text>
</comment>
<gene>
    <name evidence="1" type="ORF">I4Q42_03450</name>
</gene>
<evidence type="ECO:0000313" key="1">
    <source>
        <dbReference type="EMBL" id="MBI1682717.1"/>
    </source>
</evidence>
<dbReference type="RefSeq" id="WP_198574668.1">
    <property type="nucleotide sequence ID" value="NZ_JADWOX010000002.1"/>
</dbReference>
<sequence length="221" mass="21887">MSFLGIGGGGNLFSSIAGLALQGALGVATGGASLLVTTALKSVLLAVGDQVLQQLGQQLGLPQGVIDVAQAAFHGAAGDAGGAVQNLTEASEGLSSAIGGGAFEAGEIERGAQSNIQDIVTQANEAANRSREDAASDESVSGSGKDSLLVAIAKAMGKVIDSKMGQMADKTQQMGSAKGEKYGQLSAEVQALGQEISMVSNALNNSIKAIGEASAQLARKG</sequence>
<dbReference type="Proteomes" id="UP000639859">
    <property type="component" value="Unassembled WGS sequence"/>
</dbReference>
<accession>A0ABS0SVQ8</accession>
<organism evidence="1 2">
    <name type="scientific">Caulobacter hibisci</name>
    <dbReference type="NCBI Taxonomy" id="2035993"/>
    <lineage>
        <taxon>Bacteria</taxon>
        <taxon>Pseudomonadati</taxon>
        <taxon>Pseudomonadota</taxon>
        <taxon>Alphaproteobacteria</taxon>
        <taxon>Caulobacterales</taxon>
        <taxon>Caulobacteraceae</taxon>
        <taxon>Caulobacter</taxon>
    </lineage>
</organism>
<evidence type="ECO:0000313" key="2">
    <source>
        <dbReference type="Proteomes" id="UP000639859"/>
    </source>
</evidence>
<reference evidence="1 2" key="1">
    <citation type="submission" date="2020-11" db="EMBL/GenBank/DDBJ databases">
        <title>genome sequence of strain KACC 18849.</title>
        <authorList>
            <person name="Gao J."/>
            <person name="Zhang X."/>
        </authorList>
    </citation>
    <scope>NUCLEOTIDE SEQUENCE [LARGE SCALE GENOMIC DNA]</scope>
    <source>
        <strain evidence="1 2">KACC 18849</strain>
    </source>
</reference>
<proteinExistence type="predicted"/>
<keyword evidence="2" id="KW-1185">Reference proteome</keyword>
<dbReference type="EMBL" id="JADWOX010000002">
    <property type="protein sequence ID" value="MBI1682717.1"/>
    <property type="molecule type" value="Genomic_DNA"/>
</dbReference>
<name>A0ABS0SVQ8_9CAUL</name>